<protein>
    <submittedName>
        <fullName evidence="10">Putative letm1-like protein</fullName>
    </submittedName>
</protein>
<proteinExistence type="predicted"/>
<comment type="subcellular location">
    <subcellularLocation>
        <location evidence="1">Mitochondrion inner membrane</location>
        <topology evidence="1">Single-pass membrane protein</topology>
    </subcellularLocation>
</comment>
<keyword evidence="5 7" id="KW-0496">Mitochondrion</keyword>
<evidence type="ECO:0000313" key="11">
    <source>
        <dbReference type="Proteomes" id="UP000030854"/>
    </source>
</evidence>
<keyword evidence="2 8" id="KW-0812">Transmembrane</keyword>
<dbReference type="GO" id="GO:0030003">
    <property type="term" value="P:intracellular monoatomic cation homeostasis"/>
    <property type="evidence" value="ECO:0007669"/>
    <property type="project" value="TreeGrafter"/>
</dbReference>
<evidence type="ECO:0000256" key="4">
    <source>
        <dbReference type="ARBA" id="ARBA00022989"/>
    </source>
</evidence>
<dbReference type="Proteomes" id="UP000030854">
    <property type="component" value="Unassembled WGS sequence"/>
</dbReference>
<dbReference type="PANTHER" id="PTHR14009:SF6">
    <property type="entry name" value="LETM1 RBD DOMAIN-CONTAINING PROTEIN"/>
    <property type="match status" value="1"/>
</dbReference>
<dbReference type="PROSITE" id="PS51758">
    <property type="entry name" value="LETM1_RBD"/>
    <property type="match status" value="1"/>
</dbReference>
<dbReference type="HOGENOM" id="CLU_048915_0_0_1"/>
<evidence type="ECO:0000256" key="6">
    <source>
        <dbReference type="ARBA" id="ARBA00023136"/>
    </source>
</evidence>
<accession>A0A0B1PAV6</accession>
<sequence length="315" mass="36538">MSQNRFLRIGLRASYKNRIKLNQSKLALSFQQTICTSNYSLVNGPLSTLPTEIEFQVRKPDQKLISYYFRLGKAYLQFYKVGIKNIYYNYKASLPIKELIDSKYEGSISQAVNANAISRSEFQLLTRNWHDLKRVPLFGLMFAIFGEFTPLLVIAIGNVVPLTCRTPTQIRKERKRLEESRYKAFQKVVTEPPIKGLSALRLQQLMLINSSLGLSSRMWNLFGGPPAMILTGKIKRRMEYLSNDDRLIEISGGVKKMSTREVEMALVERGIDVIGRLETDLRHDLKSWLRLRRDELYPYERLLLTRPSMWTCKVI</sequence>
<dbReference type="InterPro" id="IPR044202">
    <property type="entry name" value="LETM1/MDM38-like"/>
</dbReference>
<dbReference type="Pfam" id="PF07766">
    <property type="entry name" value="LETM1_RBD"/>
    <property type="match status" value="1"/>
</dbReference>
<reference evidence="10 11" key="1">
    <citation type="journal article" date="2014" name="BMC Genomics">
        <title>Adaptive genomic structural variation in the grape powdery mildew pathogen, Erysiphe necator.</title>
        <authorList>
            <person name="Jones L."/>
            <person name="Riaz S."/>
            <person name="Morales-Cruz A."/>
            <person name="Amrine K.C."/>
            <person name="McGuire B."/>
            <person name="Gubler W.D."/>
            <person name="Walker M.A."/>
            <person name="Cantu D."/>
        </authorList>
    </citation>
    <scope>NUCLEOTIDE SEQUENCE [LARGE SCALE GENOMIC DNA]</scope>
    <source>
        <strain evidence="11">c</strain>
    </source>
</reference>
<comment type="caution">
    <text evidence="10">The sequence shown here is derived from an EMBL/GenBank/DDBJ whole genome shotgun (WGS) entry which is preliminary data.</text>
</comment>
<evidence type="ECO:0000256" key="5">
    <source>
        <dbReference type="ARBA" id="ARBA00023128"/>
    </source>
</evidence>
<feature type="domain" description="Letm1 RBD" evidence="9">
    <location>
        <begin position="131"/>
        <end position="315"/>
    </location>
</feature>
<evidence type="ECO:0000256" key="3">
    <source>
        <dbReference type="ARBA" id="ARBA00022792"/>
    </source>
</evidence>
<feature type="transmembrane region" description="Helical" evidence="8">
    <location>
        <begin position="137"/>
        <end position="160"/>
    </location>
</feature>
<dbReference type="GO" id="GO:0005743">
    <property type="term" value="C:mitochondrial inner membrane"/>
    <property type="evidence" value="ECO:0007669"/>
    <property type="project" value="UniProtKB-SubCell"/>
</dbReference>
<dbReference type="InterPro" id="IPR033122">
    <property type="entry name" value="LETM1-like_RBD"/>
</dbReference>
<dbReference type="EMBL" id="JNVN01001046">
    <property type="protein sequence ID" value="KHJ34111.1"/>
    <property type="molecule type" value="Genomic_DNA"/>
</dbReference>
<evidence type="ECO:0000256" key="8">
    <source>
        <dbReference type="SAM" id="Phobius"/>
    </source>
</evidence>
<gene>
    <name evidence="10" type="ORF">EV44_g1896</name>
</gene>
<dbReference type="OMA" id="HYVPKTF"/>
<keyword evidence="3" id="KW-0999">Mitochondrion inner membrane</keyword>
<evidence type="ECO:0000256" key="1">
    <source>
        <dbReference type="ARBA" id="ARBA00004434"/>
    </source>
</evidence>
<keyword evidence="11" id="KW-1185">Reference proteome</keyword>
<dbReference type="GO" id="GO:0043022">
    <property type="term" value="F:ribosome binding"/>
    <property type="evidence" value="ECO:0007669"/>
    <property type="project" value="InterPro"/>
</dbReference>
<evidence type="ECO:0000313" key="10">
    <source>
        <dbReference type="EMBL" id="KHJ34111.1"/>
    </source>
</evidence>
<organism evidence="10 11">
    <name type="scientific">Uncinula necator</name>
    <name type="common">Grape powdery mildew</name>
    <dbReference type="NCBI Taxonomy" id="52586"/>
    <lineage>
        <taxon>Eukaryota</taxon>
        <taxon>Fungi</taxon>
        <taxon>Dikarya</taxon>
        <taxon>Ascomycota</taxon>
        <taxon>Pezizomycotina</taxon>
        <taxon>Leotiomycetes</taxon>
        <taxon>Erysiphales</taxon>
        <taxon>Erysiphaceae</taxon>
        <taxon>Erysiphe</taxon>
    </lineage>
</organism>
<evidence type="ECO:0000256" key="7">
    <source>
        <dbReference type="PROSITE-ProRule" id="PRU01094"/>
    </source>
</evidence>
<name>A0A0B1PAV6_UNCNE</name>
<evidence type="ECO:0000259" key="9">
    <source>
        <dbReference type="PROSITE" id="PS51758"/>
    </source>
</evidence>
<dbReference type="PANTHER" id="PTHR14009">
    <property type="entry name" value="LEUCINE ZIPPER-EF-HAND CONTAINING TRANSMEMBRANE PROTEIN"/>
    <property type="match status" value="1"/>
</dbReference>
<keyword evidence="4 8" id="KW-1133">Transmembrane helix</keyword>
<evidence type="ECO:0000256" key="2">
    <source>
        <dbReference type="ARBA" id="ARBA00022692"/>
    </source>
</evidence>
<dbReference type="AlphaFoldDB" id="A0A0B1PAV6"/>
<keyword evidence="6 8" id="KW-0472">Membrane</keyword>